<comment type="caution">
    <text evidence="6">The sequence shown here is derived from an EMBL/GenBank/DDBJ whole genome shotgun (WGS) entry which is preliminary data.</text>
</comment>
<keyword evidence="1" id="KW-0597">Phosphoprotein</keyword>
<dbReference type="GO" id="GO:0016787">
    <property type="term" value="F:hydrolase activity"/>
    <property type="evidence" value="ECO:0007669"/>
    <property type="project" value="UniProtKB-KW"/>
</dbReference>
<evidence type="ECO:0000256" key="1">
    <source>
        <dbReference type="ARBA" id="ARBA00022553"/>
    </source>
</evidence>
<dbReference type="GO" id="GO:0110001">
    <property type="term" value="C:toxin-antitoxin complex"/>
    <property type="evidence" value="ECO:0007669"/>
    <property type="project" value="InterPro"/>
</dbReference>
<dbReference type="GO" id="GO:0000166">
    <property type="term" value="F:nucleotide binding"/>
    <property type="evidence" value="ECO:0007669"/>
    <property type="project" value="UniProtKB-KW"/>
</dbReference>
<dbReference type="EMBL" id="MLJW01000557">
    <property type="protein sequence ID" value="OIQ85257.1"/>
    <property type="molecule type" value="Genomic_DNA"/>
</dbReference>
<keyword evidence="2" id="KW-1277">Toxin-antitoxin system</keyword>
<keyword evidence="3" id="KW-0540">Nuclease</keyword>
<dbReference type="AlphaFoldDB" id="A0A1J5QNU2"/>
<name>A0A1J5QNU2_9ZZZZ</name>
<proteinExistence type="predicted"/>
<keyword evidence="5" id="KW-0378">Hydrolase</keyword>
<protein>
    <recommendedName>
        <fullName evidence="7">Protein containing DUF86</fullName>
    </recommendedName>
</protein>
<dbReference type="Pfam" id="PF01934">
    <property type="entry name" value="HepT-like"/>
    <property type="match status" value="1"/>
</dbReference>
<gene>
    <name evidence="6" type="ORF">GALL_329110</name>
</gene>
<organism evidence="6">
    <name type="scientific">mine drainage metagenome</name>
    <dbReference type="NCBI Taxonomy" id="410659"/>
    <lineage>
        <taxon>unclassified sequences</taxon>
        <taxon>metagenomes</taxon>
        <taxon>ecological metagenomes</taxon>
    </lineage>
</organism>
<reference evidence="6" key="1">
    <citation type="submission" date="2016-10" db="EMBL/GenBank/DDBJ databases">
        <title>Sequence of Gallionella enrichment culture.</title>
        <authorList>
            <person name="Poehlein A."/>
            <person name="Muehling M."/>
            <person name="Daniel R."/>
        </authorList>
    </citation>
    <scope>NUCLEOTIDE SEQUENCE</scope>
</reference>
<evidence type="ECO:0000313" key="6">
    <source>
        <dbReference type="EMBL" id="OIQ85257.1"/>
    </source>
</evidence>
<dbReference type="GO" id="GO:0004540">
    <property type="term" value="F:RNA nuclease activity"/>
    <property type="evidence" value="ECO:0007669"/>
    <property type="project" value="InterPro"/>
</dbReference>
<dbReference type="InterPro" id="IPR051813">
    <property type="entry name" value="HepT_RNase_toxin"/>
</dbReference>
<dbReference type="PANTHER" id="PTHR34139">
    <property type="entry name" value="UPF0331 PROTEIN MJ0127"/>
    <property type="match status" value="1"/>
</dbReference>
<accession>A0A1J5QNU2</accession>
<keyword evidence="4" id="KW-0547">Nucleotide-binding</keyword>
<evidence type="ECO:0000256" key="2">
    <source>
        <dbReference type="ARBA" id="ARBA00022649"/>
    </source>
</evidence>
<sequence>MSPRTEKERLEDILGRIARIKVAETALLEAADDQEKAAVAFDAILYNLMVIGEAVKALGVELKARNGKTPWKDVAGMRDILTHHYFRVSGEVVMATVDKPLAELRDACKAELDL</sequence>
<dbReference type="InterPro" id="IPR008201">
    <property type="entry name" value="HepT-like"/>
</dbReference>
<evidence type="ECO:0008006" key="7">
    <source>
        <dbReference type="Google" id="ProtNLM"/>
    </source>
</evidence>
<dbReference type="PANTHER" id="PTHR34139:SF1">
    <property type="entry name" value="RNASE MJ1380-RELATED"/>
    <property type="match status" value="1"/>
</dbReference>
<evidence type="ECO:0000256" key="3">
    <source>
        <dbReference type="ARBA" id="ARBA00022722"/>
    </source>
</evidence>
<evidence type="ECO:0000256" key="4">
    <source>
        <dbReference type="ARBA" id="ARBA00022741"/>
    </source>
</evidence>
<evidence type="ECO:0000256" key="5">
    <source>
        <dbReference type="ARBA" id="ARBA00022801"/>
    </source>
</evidence>